<comment type="caution">
    <text evidence="1">The sequence shown here is derived from an EMBL/GenBank/DDBJ whole genome shotgun (WGS) entry which is preliminary data.</text>
</comment>
<name>A0AAD3D360_9STRA</name>
<gene>
    <name evidence="1" type="ORF">CTEN210_13168</name>
</gene>
<dbReference type="EMBL" id="BLLK01000055">
    <property type="protein sequence ID" value="GFH56692.1"/>
    <property type="molecule type" value="Genomic_DNA"/>
</dbReference>
<accession>A0AAD3D360</accession>
<reference evidence="1 2" key="1">
    <citation type="journal article" date="2021" name="Sci. Rep.">
        <title>The genome of the diatom Chaetoceros tenuissimus carries an ancient integrated fragment of an extant virus.</title>
        <authorList>
            <person name="Hongo Y."/>
            <person name="Kimura K."/>
            <person name="Takaki Y."/>
            <person name="Yoshida Y."/>
            <person name="Baba S."/>
            <person name="Kobayashi G."/>
            <person name="Nagasaki K."/>
            <person name="Hano T."/>
            <person name="Tomaru Y."/>
        </authorList>
    </citation>
    <scope>NUCLEOTIDE SEQUENCE [LARGE SCALE GENOMIC DNA]</scope>
    <source>
        <strain evidence="1 2">NIES-3715</strain>
    </source>
</reference>
<sequence>MTLRVSNLEVASSNAIPMIDKMQTKKSGGPFLHIPQLCILLETCQGDLMRYLPIKDVCKVMVCSKEIQKWARAEVKRRYQSWKHSCSCAWYWETDETEWWKRKMYSADALALDDPRSMSELDMEWQAYQSPSSLIDSVAGSFGSSIAQFLYNRENGAPQQQCIFRRGERVTFTTLGKNADAVPKVLIFDIYCDDRHKWSGMRPINRIDVGSVYNQNEHQEYMRCTSIDPFASKSLGDLTHSSTIHPMSHGRRAPNYLLSTAADDTRVWKFNVSLLTPMSKETLIMSVTLDIQATIKEITEGKGWEKDSGYSQIQKMKQMYKEDSHIGEFYNFETTTSNDNLWRCSVLNTRLISGGGKLLRGIGEEGNLRLFDFLSFDFCYWLDKRTPGQERFHLTMDFQCQDELWSDLILRA</sequence>
<evidence type="ECO:0000313" key="2">
    <source>
        <dbReference type="Proteomes" id="UP001054902"/>
    </source>
</evidence>
<dbReference type="Proteomes" id="UP001054902">
    <property type="component" value="Unassembled WGS sequence"/>
</dbReference>
<protein>
    <submittedName>
        <fullName evidence="1">Uncharacterized protein</fullName>
    </submittedName>
</protein>
<evidence type="ECO:0000313" key="1">
    <source>
        <dbReference type="EMBL" id="GFH56692.1"/>
    </source>
</evidence>
<dbReference type="AlphaFoldDB" id="A0AAD3D360"/>
<organism evidence="1 2">
    <name type="scientific">Chaetoceros tenuissimus</name>
    <dbReference type="NCBI Taxonomy" id="426638"/>
    <lineage>
        <taxon>Eukaryota</taxon>
        <taxon>Sar</taxon>
        <taxon>Stramenopiles</taxon>
        <taxon>Ochrophyta</taxon>
        <taxon>Bacillariophyta</taxon>
        <taxon>Coscinodiscophyceae</taxon>
        <taxon>Chaetocerotophycidae</taxon>
        <taxon>Chaetocerotales</taxon>
        <taxon>Chaetocerotaceae</taxon>
        <taxon>Chaetoceros</taxon>
    </lineage>
</organism>
<proteinExistence type="predicted"/>
<keyword evidence="2" id="KW-1185">Reference proteome</keyword>